<evidence type="ECO:0000259" key="2">
    <source>
        <dbReference type="PROSITE" id="PS50041"/>
    </source>
</evidence>
<reference evidence="3 4" key="1">
    <citation type="submission" date="2019-06" db="EMBL/GenBank/DDBJ databases">
        <title>Draft genomes of female and male turbot (Scophthalmus maximus).</title>
        <authorList>
            <person name="Xu H."/>
            <person name="Xu X.-W."/>
            <person name="Shao C."/>
            <person name="Chen S."/>
        </authorList>
    </citation>
    <scope>NUCLEOTIDE SEQUENCE [LARGE SCALE GENOMIC DNA]</scope>
    <source>
        <strain evidence="3">Ysfricsl-2016a</strain>
        <tissue evidence="3">Blood</tissue>
    </source>
</reference>
<evidence type="ECO:0000313" key="4">
    <source>
        <dbReference type="Proteomes" id="UP000438429"/>
    </source>
</evidence>
<proteinExistence type="predicted"/>
<dbReference type="Proteomes" id="UP000438429">
    <property type="component" value="Unassembled WGS sequence"/>
</dbReference>
<dbReference type="InterPro" id="IPR016186">
    <property type="entry name" value="C-type_lectin-like/link_sf"/>
</dbReference>
<keyword evidence="1" id="KW-0812">Transmembrane</keyword>
<evidence type="ECO:0000313" key="3">
    <source>
        <dbReference type="EMBL" id="KAF0042747.1"/>
    </source>
</evidence>
<dbReference type="CDD" id="cd00037">
    <property type="entry name" value="CLECT"/>
    <property type="match status" value="1"/>
</dbReference>
<dbReference type="AlphaFoldDB" id="A0A6A4T8S2"/>
<keyword evidence="1" id="KW-0472">Membrane</keyword>
<gene>
    <name evidence="3" type="ORF">F2P81_004084</name>
</gene>
<keyword evidence="1" id="KW-1133">Transmembrane helix</keyword>
<feature type="domain" description="C-type lectin" evidence="2">
    <location>
        <begin position="9"/>
        <end position="77"/>
    </location>
</feature>
<feature type="transmembrane region" description="Helical" evidence="1">
    <location>
        <begin position="167"/>
        <end position="190"/>
    </location>
</feature>
<protein>
    <recommendedName>
        <fullName evidence="2">C-type lectin domain-containing protein</fullName>
    </recommendedName>
</protein>
<accession>A0A6A4T8S2</accession>
<dbReference type="SUPFAM" id="SSF56436">
    <property type="entry name" value="C-type lectin-like"/>
    <property type="match status" value="1"/>
</dbReference>
<dbReference type="PANTHER" id="PTHR45784">
    <property type="entry name" value="C-TYPE LECTIN DOMAIN FAMILY 20 MEMBER A-RELATED"/>
    <property type="match status" value="1"/>
</dbReference>
<dbReference type="InterPro" id="IPR001304">
    <property type="entry name" value="C-type_lectin-like"/>
</dbReference>
<dbReference type="Gene3D" id="3.10.100.10">
    <property type="entry name" value="Mannose-Binding Protein A, subunit A"/>
    <property type="match status" value="1"/>
</dbReference>
<dbReference type="PROSITE" id="PS50041">
    <property type="entry name" value="C_TYPE_LECTIN_2"/>
    <property type="match status" value="1"/>
</dbReference>
<comment type="caution">
    <text evidence="3">The sequence shown here is derived from an EMBL/GenBank/DDBJ whole genome shotgun (WGS) entry which is preliminary data.</text>
</comment>
<evidence type="ECO:0000256" key="1">
    <source>
        <dbReference type="SAM" id="Phobius"/>
    </source>
</evidence>
<dbReference type="PANTHER" id="PTHR45784:SF5">
    <property type="entry name" value="C-TYPE LECTIN DOMAIN FAMILY 20 MEMBER A-RELATED"/>
    <property type="match status" value="1"/>
</dbReference>
<sequence>MKLRVGGSWSGAGRFSLKTTNLRITTAAAWKWSRGRSDYRAWAPGEPSGSGDCVAVSSLNKRMSTRDCSARFPLVCSADNLVLVKENKTWEEALQHCRALGSPRFHGVRHELLSVQPGQEHDYARNRVMEADTEELPPREAALWSLVQERHGPSGDQGLCGEEELPVLQLVVTVALILAAPLSCVCLLCSRDAEDFSPVRWFFRR</sequence>
<dbReference type="EMBL" id="VEVO01000004">
    <property type="protein sequence ID" value="KAF0042747.1"/>
    <property type="molecule type" value="Genomic_DNA"/>
</dbReference>
<organism evidence="3 4">
    <name type="scientific">Scophthalmus maximus</name>
    <name type="common">Turbot</name>
    <name type="synonym">Psetta maxima</name>
    <dbReference type="NCBI Taxonomy" id="52904"/>
    <lineage>
        <taxon>Eukaryota</taxon>
        <taxon>Metazoa</taxon>
        <taxon>Chordata</taxon>
        <taxon>Craniata</taxon>
        <taxon>Vertebrata</taxon>
        <taxon>Euteleostomi</taxon>
        <taxon>Actinopterygii</taxon>
        <taxon>Neopterygii</taxon>
        <taxon>Teleostei</taxon>
        <taxon>Neoteleostei</taxon>
        <taxon>Acanthomorphata</taxon>
        <taxon>Carangaria</taxon>
        <taxon>Pleuronectiformes</taxon>
        <taxon>Pleuronectoidei</taxon>
        <taxon>Scophthalmidae</taxon>
        <taxon>Scophthalmus</taxon>
    </lineage>
</organism>
<name>A0A6A4T8S2_SCOMX</name>
<dbReference type="InterPro" id="IPR016187">
    <property type="entry name" value="CTDL_fold"/>
</dbReference>